<evidence type="ECO:0000256" key="4">
    <source>
        <dbReference type="ARBA" id="ARBA00022801"/>
    </source>
</evidence>
<keyword evidence="4" id="KW-0378">Hydrolase</keyword>
<comment type="cofactor">
    <cofactor evidence="1">
        <name>Zn(2+)</name>
        <dbReference type="ChEBI" id="CHEBI:29105"/>
    </cofactor>
</comment>
<dbReference type="PANTHER" id="PTHR43808:SF8">
    <property type="entry name" value="PEPTIDASE M20 DIMERISATION DOMAIN-CONTAINING PROTEIN"/>
    <property type="match status" value="1"/>
</dbReference>
<protein>
    <submittedName>
        <fullName evidence="7">M20/M25/M40 family metallo-hydrolase</fullName>
    </submittedName>
</protein>
<reference evidence="7" key="1">
    <citation type="submission" date="2022-11" db="EMBL/GenBank/DDBJ databases">
        <title>Genomic comparisons reveal selection pressure and functional variation between nutritional endosymbionts of cave-adapted and epigean Hawaiian planthoppers.</title>
        <authorList>
            <person name="Gossett J.M."/>
            <person name="Porter M.L."/>
            <person name="Vasquez Y."/>
            <person name="Bennett G.M."/>
            <person name="Chong R.A."/>
        </authorList>
    </citation>
    <scope>NUCLEOTIDE SEQUENCE</scope>
    <source>
        <strain evidence="7">OPOL2</strain>
    </source>
</reference>
<dbReference type="InterPro" id="IPR050072">
    <property type="entry name" value="Peptidase_M20A"/>
</dbReference>
<evidence type="ECO:0000313" key="7">
    <source>
        <dbReference type="EMBL" id="WDI79306.1"/>
    </source>
</evidence>
<dbReference type="InterPro" id="IPR002933">
    <property type="entry name" value="Peptidase_M20"/>
</dbReference>
<dbReference type="SUPFAM" id="SSF55031">
    <property type="entry name" value="Bacterial exopeptidase dimerisation domain"/>
    <property type="match status" value="1"/>
</dbReference>
<feature type="domain" description="Peptidase M20 dimerisation" evidence="6">
    <location>
        <begin position="160"/>
        <end position="254"/>
    </location>
</feature>
<gene>
    <name evidence="7" type="ORF">ONB67_00365</name>
</gene>
<name>A0AAX3N8N8_9PROT</name>
<proteinExistence type="inferred from homology"/>
<evidence type="ECO:0000256" key="1">
    <source>
        <dbReference type="ARBA" id="ARBA00001947"/>
    </source>
</evidence>
<evidence type="ECO:0000256" key="5">
    <source>
        <dbReference type="ARBA" id="ARBA00022833"/>
    </source>
</evidence>
<dbReference type="Pfam" id="PF07687">
    <property type="entry name" value="M20_dimer"/>
    <property type="match status" value="1"/>
</dbReference>
<dbReference type="GO" id="GO:0046872">
    <property type="term" value="F:metal ion binding"/>
    <property type="evidence" value="ECO:0007669"/>
    <property type="project" value="UniProtKB-KW"/>
</dbReference>
<keyword evidence="5" id="KW-0862">Zinc</keyword>
<dbReference type="InterPro" id="IPR011650">
    <property type="entry name" value="Peptidase_M20_dimer"/>
</dbReference>
<dbReference type="GO" id="GO:0016787">
    <property type="term" value="F:hydrolase activity"/>
    <property type="evidence" value="ECO:0007669"/>
    <property type="project" value="UniProtKB-KW"/>
</dbReference>
<dbReference type="PANTHER" id="PTHR43808">
    <property type="entry name" value="ACETYLORNITHINE DEACETYLASE"/>
    <property type="match status" value="1"/>
</dbReference>
<dbReference type="AlphaFoldDB" id="A0AAX3N8N8"/>
<evidence type="ECO:0000313" key="8">
    <source>
        <dbReference type="Proteomes" id="UP001222373"/>
    </source>
</evidence>
<dbReference type="InterPro" id="IPR036264">
    <property type="entry name" value="Bact_exopeptidase_dim_dom"/>
</dbReference>
<dbReference type="Gene3D" id="3.40.630.10">
    <property type="entry name" value="Zn peptidases"/>
    <property type="match status" value="2"/>
</dbReference>
<keyword evidence="3" id="KW-0479">Metal-binding</keyword>
<evidence type="ECO:0000256" key="3">
    <source>
        <dbReference type="ARBA" id="ARBA00022723"/>
    </source>
</evidence>
<organism evidence="7 8">
    <name type="scientific">Candidatus Vidania fulgoroideorum</name>
    <dbReference type="NCBI Taxonomy" id="881286"/>
    <lineage>
        <taxon>Bacteria</taxon>
        <taxon>Pseudomonadati</taxon>
        <taxon>Pseudomonadota</taxon>
        <taxon>Betaproteobacteria</taxon>
        <taxon>Candidatus Vidania</taxon>
    </lineage>
</organism>
<sequence>MIYSILSIINIVTGLKYLYKIAKKIGFSGKIIKKYNIYNLLLFNNPSKKIDILFISHIDVVHEGKMKNWSYFPYYYIKKKKYIVSRGIIDMKGAIMAFFESIKIKSKKRISILVSGDEEGEAKYGSRIVSKYLKHNKYKISLSLVGEPTSNKKVIDVYKTGRRGSSNIVIKLKGKQGHTAYNNGINPLEKIFLFKNIFKKSKKINISIVGIKCGKIISNVTPEKINIFINVRFINIKFFNIFMKNILKILKNTNLKFFIKKISFIKPYITKFKKKKFRNIIKYISKSKQKNYLGGTSDGRFFTFSKNIIEIGLRNKYIHCTNEKCSIRDIKSLNKIYKTIIS</sequence>
<dbReference type="EMBL" id="CP110500">
    <property type="protein sequence ID" value="WDI79306.1"/>
    <property type="molecule type" value="Genomic_DNA"/>
</dbReference>
<evidence type="ECO:0000259" key="6">
    <source>
        <dbReference type="Pfam" id="PF07687"/>
    </source>
</evidence>
<dbReference type="PROSITE" id="PS00758">
    <property type="entry name" value="ARGE_DAPE_CPG2_1"/>
    <property type="match status" value="1"/>
</dbReference>
<dbReference type="SUPFAM" id="SSF53187">
    <property type="entry name" value="Zn-dependent exopeptidases"/>
    <property type="match status" value="1"/>
</dbReference>
<evidence type="ECO:0000256" key="2">
    <source>
        <dbReference type="ARBA" id="ARBA00006247"/>
    </source>
</evidence>
<dbReference type="InterPro" id="IPR001261">
    <property type="entry name" value="ArgE/DapE_CS"/>
</dbReference>
<comment type="similarity">
    <text evidence="2">Belongs to the peptidase M20A family.</text>
</comment>
<dbReference type="Proteomes" id="UP001222373">
    <property type="component" value="Chromosome"/>
</dbReference>
<dbReference type="Pfam" id="PF01546">
    <property type="entry name" value="Peptidase_M20"/>
    <property type="match status" value="1"/>
</dbReference>
<accession>A0AAX3N8N8</accession>